<dbReference type="Pfam" id="PF21101">
    <property type="entry name" value="YqgU"/>
    <property type="match status" value="1"/>
</dbReference>
<dbReference type="AlphaFoldDB" id="A0AAX2DNE2"/>
<evidence type="ECO:0000259" key="1">
    <source>
        <dbReference type="Pfam" id="PF21101"/>
    </source>
</evidence>
<protein>
    <recommendedName>
        <fullName evidence="1">YqgU-like 6-bladed beta-propeller domain-containing protein</fullName>
    </recommendedName>
</protein>
<evidence type="ECO:0000313" key="3">
    <source>
        <dbReference type="Proteomes" id="UP000183610"/>
    </source>
</evidence>
<accession>A0AAX2DNE2</accession>
<dbReference type="Proteomes" id="UP000183610">
    <property type="component" value="Unassembled WGS sequence"/>
</dbReference>
<dbReference type="InterPro" id="IPR048421">
    <property type="entry name" value="YqgU_beta-prop"/>
</dbReference>
<dbReference type="PROSITE" id="PS51257">
    <property type="entry name" value="PROKAR_LIPOPROTEIN"/>
    <property type="match status" value="1"/>
</dbReference>
<dbReference type="SUPFAM" id="SSF82171">
    <property type="entry name" value="DPP6 N-terminal domain-like"/>
    <property type="match status" value="1"/>
</dbReference>
<name>A0AAX2DNE2_LISIV</name>
<sequence length="363" mass="41892">MKKSTTILLIVISMGLIFISFGCAKEKETPKKTTKDVQAIQIKTKEFQRVVGWLSKDSVLLQTKAKGLSYFAELNIYTGKKRAIFHTKESISEVQISPDYRNMLLYSAESSEKAIMRVIDLDDGNIVASRETNPLTTNFYWNNESPEKIMLVIYSPEWDFHVENWDYTLNQVDKVDLVSPFVSWYGDNLIISNNKDKPDDELGNLYLQDIRDNSNKSLIVANIMQFAVHDNVLITIEKSSDEKLLYEFRTIGFQNFYSYYSAREYDELGTFVPYFDANFDKNAFLTFEPYESAKISGNQNEYKLVKVNPTTNKETTILDLMDNQPILSYETGDLILYGYLFDKVIDTKTGKMYNLVNTPTKSF</sequence>
<proteinExistence type="predicted"/>
<dbReference type="RefSeq" id="WP_003719614.1">
    <property type="nucleotide sequence ID" value="NZ_FNMX01000004.1"/>
</dbReference>
<reference evidence="2 3" key="1">
    <citation type="submission" date="2016-10" db="EMBL/GenBank/DDBJ databases">
        <authorList>
            <person name="Varghese N."/>
            <person name="Submissions S."/>
        </authorList>
    </citation>
    <scope>NUCLEOTIDE SEQUENCE [LARGE SCALE GENOMIC DNA]</scope>
    <source>
        <strain evidence="2 3">ATCC 49954</strain>
    </source>
</reference>
<comment type="caution">
    <text evidence="2">The sequence shown here is derived from an EMBL/GenBank/DDBJ whole genome shotgun (WGS) entry which is preliminary data.</text>
</comment>
<evidence type="ECO:0000313" key="2">
    <source>
        <dbReference type="EMBL" id="SDW52406.1"/>
    </source>
</evidence>
<organism evidence="2 3">
    <name type="scientific">Listeria ivanovii</name>
    <dbReference type="NCBI Taxonomy" id="1638"/>
    <lineage>
        <taxon>Bacteria</taxon>
        <taxon>Bacillati</taxon>
        <taxon>Bacillota</taxon>
        <taxon>Bacilli</taxon>
        <taxon>Bacillales</taxon>
        <taxon>Listeriaceae</taxon>
        <taxon>Listeria</taxon>
    </lineage>
</organism>
<feature type="domain" description="YqgU-like 6-bladed beta-propeller" evidence="1">
    <location>
        <begin position="75"/>
        <end position="338"/>
    </location>
</feature>
<dbReference type="EMBL" id="FNMX01000004">
    <property type="protein sequence ID" value="SDW52406.1"/>
    <property type="molecule type" value="Genomic_DNA"/>
</dbReference>
<gene>
    <name evidence="2" type="ORF">SAMN05421782_104103</name>
</gene>